<feature type="compositionally biased region" description="Basic and acidic residues" evidence="1">
    <location>
        <begin position="305"/>
        <end position="316"/>
    </location>
</feature>
<dbReference type="Pfam" id="PF14924">
    <property type="entry name" value="MAP10_N"/>
    <property type="match status" value="1"/>
</dbReference>
<gene>
    <name evidence="2" type="ORF">g.10023</name>
</gene>
<organism evidence="2">
    <name type="scientific">Graphocephala atropunctata</name>
    <dbReference type="NCBI Taxonomy" id="36148"/>
    <lineage>
        <taxon>Eukaryota</taxon>
        <taxon>Metazoa</taxon>
        <taxon>Ecdysozoa</taxon>
        <taxon>Arthropoda</taxon>
        <taxon>Hexapoda</taxon>
        <taxon>Insecta</taxon>
        <taxon>Pterygota</taxon>
        <taxon>Neoptera</taxon>
        <taxon>Paraneoptera</taxon>
        <taxon>Hemiptera</taxon>
        <taxon>Auchenorrhyncha</taxon>
        <taxon>Membracoidea</taxon>
        <taxon>Cicadellidae</taxon>
        <taxon>Cicadellinae</taxon>
        <taxon>Cicadellini</taxon>
        <taxon>Graphocephala</taxon>
    </lineage>
</organism>
<dbReference type="AlphaFoldDB" id="A0A1B6LVJ9"/>
<evidence type="ECO:0000256" key="1">
    <source>
        <dbReference type="SAM" id="MobiDB-lite"/>
    </source>
</evidence>
<name>A0A1B6LVJ9_9HEMI</name>
<dbReference type="EMBL" id="GEBQ01012265">
    <property type="protein sequence ID" value="JAT27712.1"/>
    <property type="molecule type" value="Transcribed_RNA"/>
</dbReference>
<reference evidence="2" key="1">
    <citation type="submission" date="2015-11" db="EMBL/GenBank/DDBJ databases">
        <title>De novo transcriptome assembly of four potential Pierce s Disease insect vectors from Arizona vineyards.</title>
        <authorList>
            <person name="Tassone E.E."/>
        </authorList>
    </citation>
    <scope>NUCLEOTIDE SEQUENCE</scope>
</reference>
<evidence type="ECO:0000313" key="2">
    <source>
        <dbReference type="EMBL" id="JAT27712.1"/>
    </source>
</evidence>
<sequence length="496" mass="56360">MAWDLNANPPGYDLGYYPYGHGWPPEEPKETEAEKLQREKEEKERIEAIQENRLFLKKVKKQCVLEDFVDLKRHQIFLFEVMIEKMEVKGASSLGILTENQDSRMVAKVQFLNSSFMDIYENPIERPQNEEESQNTDYLQTLSEAKRKDIYASTEGKPSGVAEEDEVDKDLPVVKWEKAVGKSFLFSKTALELIQDLERYPVVVQVSRCNADSTICDPVGYARVRLPDDFSISILQSGKKGVILPVISVHKEACDIVNVFNVKKGTLELYFRLSSFGPVIATSFQSINDYRQYVFKPGPIDTGDTPEKEESEDSKRKQALKPIIAEEEKAVGITVLKELDIFQLPVLWQQRSSERVEKETKKEFKCCKKSTAVKVCSLPEKSKLELPQTSKTDLCRDVLSSTDQKTLRKFGNSQCDWHNLVSLQVKNSPGTNCGCLQKQNEAPGDKNISRNPSRVLKMQRSSKVLTGLGITPEKEDCLCDCPYVKDALNSKKMFLI</sequence>
<feature type="region of interest" description="Disordered" evidence="1">
    <location>
        <begin position="297"/>
        <end position="318"/>
    </location>
</feature>
<accession>A0A1B6LVJ9</accession>
<proteinExistence type="predicted"/>
<protein>
    <submittedName>
        <fullName evidence="2">Uncharacterized protein</fullName>
    </submittedName>
</protein>